<feature type="domain" description="DUF7344" evidence="2">
    <location>
        <begin position="36"/>
        <end position="110"/>
    </location>
</feature>
<dbReference type="Proteomes" id="UP001430455">
    <property type="component" value="Unassembled WGS sequence"/>
</dbReference>
<reference evidence="3 4" key="1">
    <citation type="submission" date="2021-06" db="EMBL/GenBank/DDBJ databases">
        <title>Halomicroarcula sp. a new haloarchaeum isolated from saline soil.</title>
        <authorList>
            <person name="Duran-Viseras A."/>
            <person name="Sanchez-Porro C."/>
            <person name="Ventosa A."/>
        </authorList>
    </citation>
    <scope>NUCLEOTIDE SEQUENCE [LARGE SCALE GENOMIC DNA]</scope>
    <source>
        <strain evidence="3 4">F27</strain>
    </source>
</reference>
<gene>
    <name evidence="3" type="ORF">EGH23_17970</name>
</gene>
<comment type="caution">
    <text evidence="3">The sequence shown here is derived from an EMBL/GenBank/DDBJ whole genome shotgun (WGS) entry which is preliminary data.</text>
</comment>
<feature type="region of interest" description="Disordered" evidence="1">
    <location>
        <begin position="1"/>
        <end position="28"/>
    </location>
</feature>
<dbReference type="AlphaFoldDB" id="A0AAW4PFX3"/>
<dbReference type="RefSeq" id="WP_220581357.1">
    <property type="nucleotide sequence ID" value="NZ_RKLT01000010.1"/>
</dbReference>
<dbReference type="EMBL" id="RKLT01000010">
    <property type="protein sequence ID" value="MBX0296768.1"/>
    <property type="molecule type" value="Genomic_DNA"/>
</dbReference>
<evidence type="ECO:0000259" key="2">
    <source>
        <dbReference type="Pfam" id="PF24035"/>
    </source>
</evidence>
<evidence type="ECO:0000313" key="4">
    <source>
        <dbReference type="Proteomes" id="UP001430455"/>
    </source>
</evidence>
<dbReference type="Pfam" id="PF24035">
    <property type="entry name" value="DUF7344"/>
    <property type="match status" value="1"/>
</dbReference>
<organism evidence="3 4">
    <name type="scientific">Haloarcula nitratireducens</name>
    <dbReference type="NCBI Taxonomy" id="2487749"/>
    <lineage>
        <taxon>Archaea</taxon>
        <taxon>Methanobacteriati</taxon>
        <taxon>Methanobacteriota</taxon>
        <taxon>Stenosarchaea group</taxon>
        <taxon>Halobacteria</taxon>
        <taxon>Halobacteriales</taxon>
        <taxon>Haloarculaceae</taxon>
        <taxon>Haloarcula</taxon>
    </lineage>
</organism>
<dbReference type="InterPro" id="IPR055768">
    <property type="entry name" value="DUF7344"/>
</dbReference>
<sequence>MSDRTTNVARGHDLADGTPATHSRLGESESCGNRIELLSNRRCRYALSCLQAADDGVATLRELIDWVARREGTQENEQYESIAVALHQAYLPNLAANGILDYDMRSRTVRYHGHPDVEQLVTHHGSTGGDEL</sequence>
<accession>A0AAW4PFX3</accession>
<evidence type="ECO:0000256" key="1">
    <source>
        <dbReference type="SAM" id="MobiDB-lite"/>
    </source>
</evidence>
<proteinExistence type="predicted"/>
<keyword evidence="4" id="KW-1185">Reference proteome</keyword>
<name>A0AAW4PFX3_9EURY</name>
<evidence type="ECO:0000313" key="3">
    <source>
        <dbReference type="EMBL" id="MBX0296768.1"/>
    </source>
</evidence>
<protein>
    <recommendedName>
        <fullName evidence="2">DUF7344 domain-containing protein</fullName>
    </recommendedName>
</protein>